<feature type="compositionally biased region" description="Polar residues" evidence="1">
    <location>
        <begin position="122"/>
        <end position="132"/>
    </location>
</feature>
<reference evidence="2 3" key="1">
    <citation type="submission" date="2023-05" db="EMBL/GenBank/DDBJ databases">
        <title>B98-5 Cell Line De Novo Hybrid Assembly: An Optical Mapping Approach.</title>
        <authorList>
            <person name="Kananen K."/>
            <person name="Auerbach J.A."/>
            <person name="Kautto E."/>
            <person name="Blachly J.S."/>
        </authorList>
    </citation>
    <scope>NUCLEOTIDE SEQUENCE [LARGE SCALE GENOMIC DNA]</scope>
    <source>
        <strain evidence="2">B95-8</strain>
        <tissue evidence="2">Cell line</tissue>
    </source>
</reference>
<accession>A0ABQ9UTK4</accession>
<keyword evidence="3" id="KW-1185">Reference proteome</keyword>
<comment type="caution">
    <text evidence="2">The sequence shown here is derived from an EMBL/GenBank/DDBJ whole genome shotgun (WGS) entry which is preliminary data.</text>
</comment>
<feature type="compositionally biased region" description="Basic and acidic residues" evidence="1">
    <location>
        <begin position="1"/>
        <end position="16"/>
    </location>
</feature>
<evidence type="ECO:0000256" key="1">
    <source>
        <dbReference type="SAM" id="MobiDB-lite"/>
    </source>
</evidence>
<sequence>MHEDVHRKTGKAEKTDAQALEETGLRLLIVKGGLASLTPHGKPGWPQSRRSTGLGTPGTNRSWAPPPRPHPHSGPGLGTVGDAKDTPGPRASRLRLLTEAKIQRTPGLQATPKAPQRHHDTQGTGSQSQHSTFKARSRARAEAFLRTNHNVQNFLPANHRAEPFPFVQPITCIVCRRRRELVG</sequence>
<proteinExistence type="predicted"/>
<name>A0ABQ9UTK4_SAGOE</name>
<organism evidence="2 3">
    <name type="scientific">Saguinus oedipus</name>
    <name type="common">Cotton-top tamarin</name>
    <name type="synonym">Oedipomidas oedipus</name>
    <dbReference type="NCBI Taxonomy" id="9490"/>
    <lineage>
        <taxon>Eukaryota</taxon>
        <taxon>Metazoa</taxon>
        <taxon>Chordata</taxon>
        <taxon>Craniata</taxon>
        <taxon>Vertebrata</taxon>
        <taxon>Euteleostomi</taxon>
        <taxon>Mammalia</taxon>
        <taxon>Eutheria</taxon>
        <taxon>Euarchontoglires</taxon>
        <taxon>Primates</taxon>
        <taxon>Haplorrhini</taxon>
        <taxon>Platyrrhini</taxon>
        <taxon>Cebidae</taxon>
        <taxon>Callitrichinae</taxon>
        <taxon>Saguinus</taxon>
    </lineage>
</organism>
<feature type="region of interest" description="Disordered" evidence="1">
    <location>
        <begin position="1"/>
        <end position="20"/>
    </location>
</feature>
<feature type="region of interest" description="Disordered" evidence="1">
    <location>
        <begin position="35"/>
        <end position="136"/>
    </location>
</feature>
<dbReference type="EMBL" id="JASSZA010000010">
    <property type="protein sequence ID" value="KAK2099818.1"/>
    <property type="molecule type" value="Genomic_DNA"/>
</dbReference>
<evidence type="ECO:0000313" key="2">
    <source>
        <dbReference type="EMBL" id="KAK2099818.1"/>
    </source>
</evidence>
<gene>
    <name evidence="2" type="ORF">P7K49_021166</name>
</gene>
<dbReference type="Proteomes" id="UP001266305">
    <property type="component" value="Unassembled WGS sequence"/>
</dbReference>
<feature type="compositionally biased region" description="Polar residues" evidence="1">
    <location>
        <begin position="48"/>
        <end position="62"/>
    </location>
</feature>
<evidence type="ECO:0000313" key="3">
    <source>
        <dbReference type="Proteomes" id="UP001266305"/>
    </source>
</evidence>
<protein>
    <submittedName>
        <fullName evidence="2">Uncharacterized protein</fullName>
    </submittedName>
</protein>